<evidence type="ECO:0000313" key="1">
    <source>
        <dbReference type="EMBL" id="ADZ83561.1"/>
    </source>
</evidence>
<keyword evidence="2" id="KW-1185">Reference proteome</keyword>
<dbReference type="HOGENOM" id="CLU_1988647_0_0_9"/>
<dbReference type="KEGG" id="cle:Clole_1838"/>
<gene>
    <name evidence="1" type="ordered locus">Clole_1838</name>
</gene>
<dbReference type="Proteomes" id="UP000008467">
    <property type="component" value="Chromosome"/>
</dbReference>
<proteinExistence type="predicted"/>
<dbReference type="STRING" id="642492.Clole_1838"/>
<dbReference type="EMBL" id="CP002582">
    <property type="protein sequence ID" value="ADZ83561.1"/>
    <property type="molecule type" value="Genomic_DNA"/>
</dbReference>
<dbReference type="AlphaFoldDB" id="F2JNA7"/>
<dbReference type="RefSeq" id="WP_013656858.1">
    <property type="nucleotide sequence ID" value="NC_015275.1"/>
</dbReference>
<name>F2JNA7_CELLD</name>
<organism evidence="1 2">
    <name type="scientific">Cellulosilyticum lentocellum (strain ATCC 49066 / DSM 5427 / NCIMB 11756 / RHM5)</name>
    <name type="common">Clostridium lentocellum</name>
    <dbReference type="NCBI Taxonomy" id="642492"/>
    <lineage>
        <taxon>Bacteria</taxon>
        <taxon>Bacillati</taxon>
        <taxon>Bacillota</taxon>
        <taxon>Clostridia</taxon>
        <taxon>Lachnospirales</taxon>
        <taxon>Cellulosilyticaceae</taxon>
        <taxon>Cellulosilyticum</taxon>
    </lineage>
</organism>
<accession>F2JNA7</accession>
<sequence length="125" mass="14604">MHGNKPIEIVQLDYYTGEYVGEYVSVCEAAKDNNVAAHSIRTSIQKNIRMRSCKLFFMKKSDYNPQKDLSLKIGLINCYMNLLNILNDKYEVIDELEHQFLIKTKDGDLIKYPKNMFNCSKQRDV</sequence>
<evidence type="ECO:0000313" key="2">
    <source>
        <dbReference type="Proteomes" id="UP000008467"/>
    </source>
</evidence>
<reference evidence="1 2" key="1">
    <citation type="journal article" date="2011" name="J. Bacteriol.">
        <title>Complete genome sequence of the cellulose-degrading bacterium Cellulosilyticum lentocellum.</title>
        <authorList>
            <consortium name="US DOE Joint Genome Institute"/>
            <person name="Miller D.A."/>
            <person name="Suen G."/>
            <person name="Bruce D."/>
            <person name="Copeland A."/>
            <person name="Cheng J.F."/>
            <person name="Detter C."/>
            <person name="Goodwin L.A."/>
            <person name="Han C.S."/>
            <person name="Hauser L.J."/>
            <person name="Land M.L."/>
            <person name="Lapidus A."/>
            <person name="Lucas S."/>
            <person name="Meincke L."/>
            <person name="Pitluck S."/>
            <person name="Tapia R."/>
            <person name="Teshima H."/>
            <person name="Woyke T."/>
            <person name="Fox B.G."/>
            <person name="Angert E.R."/>
            <person name="Currie C.R."/>
        </authorList>
    </citation>
    <scope>NUCLEOTIDE SEQUENCE [LARGE SCALE GENOMIC DNA]</scope>
    <source>
        <strain evidence="2">ATCC 49066 / DSM 5427 / NCIMB 11756 / RHM5</strain>
    </source>
</reference>
<protein>
    <submittedName>
        <fullName evidence="1">Uncharacterized protein</fullName>
    </submittedName>
</protein>